<keyword evidence="10" id="KW-1185">Reference proteome</keyword>
<protein>
    <recommendedName>
        <fullName evidence="8">Rhodopsin domain-containing protein</fullName>
    </recommendedName>
</protein>
<accession>A0A9P4P4E3</accession>
<name>A0A9P4P4E3_9PEZI</name>
<gene>
    <name evidence="9" type="ORF">EJ08DRAFT_655520</name>
</gene>
<feature type="transmembrane region" description="Helical" evidence="7">
    <location>
        <begin position="101"/>
        <end position="124"/>
    </location>
</feature>
<feature type="transmembrane region" description="Helical" evidence="7">
    <location>
        <begin position="258"/>
        <end position="283"/>
    </location>
</feature>
<sequence length="428" mass="48142">MLLPRGLYSSSPPEPRSRAQNNPTLLFSWWCTGVSLTVIVIRLLGRMIRNNQLFKEDKIMFFALVPLLIRMGLVHVILIWGTNNVDVGKGMSDIEIYHRSMGSRLVLASRIFYAMFIWSAKYTVSEFLKRLTSSFWKRQYEMQLHMIRGFLVATFFAVVIATLTECAPSPFDHYWQVVPDPGPRCRQGYAQLITMGTADMITDVLLIVFPINIVVRSTAFKLKRKLSLLALFSMSAVLVGITGYRVKSVIWHRGRQQYRSVFASGEILAATAVSNAVVIGSFLRDRGVKKQKFRYSSGSNDGASAHTSRRHTMNAALPNDSDSDLFRDMCYRTAPELEEQFEPRAPPIATATATDEKAEGAKVADGYFPPDSTLGSSRESQESEPRFKGEKIPSSIQKGETSSPRPRKHPTAVHLKTISRNPRPDHQC</sequence>
<evidence type="ECO:0000256" key="1">
    <source>
        <dbReference type="ARBA" id="ARBA00004141"/>
    </source>
</evidence>
<dbReference type="PANTHER" id="PTHR33048">
    <property type="entry name" value="PTH11-LIKE INTEGRAL MEMBRANE PROTEIN (AFU_ORTHOLOGUE AFUA_5G11245)"/>
    <property type="match status" value="1"/>
</dbReference>
<reference evidence="9" key="1">
    <citation type="journal article" date="2020" name="Stud. Mycol.">
        <title>101 Dothideomycetes genomes: a test case for predicting lifestyles and emergence of pathogens.</title>
        <authorList>
            <person name="Haridas S."/>
            <person name="Albert R."/>
            <person name="Binder M."/>
            <person name="Bloem J."/>
            <person name="Labutti K."/>
            <person name="Salamov A."/>
            <person name="Andreopoulos B."/>
            <person name="Baker S."/>
            <person name="Barry K."/>
            <person name="Bills G."/>
            <person name="Bluhm B."/>
            <person name="Cannon C."/>
            <person name="Castanera R."/>
            <person name="Culley D."/>
            <person name="Daum C."/>
            <person name="Ezra D."/>
            <person name="Gonzalez J."/>
            <person name="Henrissat B."/>
            <person name="Kuo A."/>
            <person name="Liang C."/>
            <person name="Lipzen A."/>
            <person name="Lutzoni F."/>
            <person name="Magnuson J."/>
            <person name="Mondo S."/>
            <person name="Nolan M."/>
            <person name="Ohm R."/>
            <person name="Pangilinan J."/>
            <person name="Park H.-J."/>
            <person name="Ramirez L."/>
            <person name="Alfaro M."/>
            <person name="Sun H."/>
            <person name="Tritt A."/>
            <person name="Yoshinaga Y."/>
            <person name="Zwiers L.-H."/>
            <person name="Turgeon B."/>
            <person name="Goodwin S."/>
            <person name="Spatafora J."/>
            <person name="Crous P."/>
            <person name="Grigoriev I."/>
        </authorList>
    </citation>
    <scope>NUCLEOTIDE SEQUENCE</scope>
    <source>
        <strain evidence="9">CBS 130266</strain>
    </source>
</reference>
<organism evidence="9 10">
    <name type="scientific">Tothia fuscella</name>
    <dbReference type="NCBI Taxonomy" id="1048955"/>
    <lineage>
        <taxon>Eukaryota</taxon>
        <taxon>Fungi</taxon>
        <taxon>Dikarya</taxon>
        <taxon>Ascomycota</taxon>
        <taxon>Pezizomycotina</taxon>
        <taxon>Dothideomycetes</taxon>
        <taxon>Pleosporomycetidae</taxon>
        <taxon>Venturiales</taxon>
        <taxon>Cylindrosympodiaceae</taxon>
        <taxon>Tothia</taxon>
    </lineage>
</organism>
<dbReference type="AlphaFoldDB" id="A0A9P4P4E3"/>
<dbReference type="InterPro" id="IPR052337">
    <property type="entry name" value="SAT4-like"/>
</dbReference>
<feature type="transmembrane region" description="Helical" evidence="7">
    <location>
        <begin position="145"/>
        <end position="164"/>
    </location>
</feature>
<dbReference type="Pfam" id="PF20684">
    <property type="entry name" value="Fung_rhodopsin"/>
    <property type="match status" value="1"/>
</dbReference>
<dbReference type="InterPro" id="IPR049326">
    <property type="entry name" value="Rhodopsin_dom_fungi"/>
</dbReference>
<dbReference type="PANTHER" id="PTHR33048:SF19">
    <property type="entry name" value="MEMBRANE PROTEIN PTH11-LIKE, PUTATIVE (AFU_ORTHOLOGUE AFUA_1G14080)-RELATED"/>
    <property type="match status" value="1"/>
</dbReference>
<feature type="region of interest" description="Disordered" evidence="6">
    <location>
        <begin position="294"/>
        <end position="320"/>
    </location>
</feature>
<comment type="similarity">
    <text evidence="5">Belongs to the SAT4 family.</text>
</comment>
<dbReference type="EMBL" id="MU007010">
    <property type="protein sequence ID" value="KAF2436533.1"/>
    <property type="molecule type" value="Genomic_DNA"/>
</dbReference>
<dbReference type="Proteomes" id="UP000800235">
    <property type="component" value="Unassembled WGS sequence"/>
</dbReference>
<feature type="transmembrane region" description="Helical" evidence="7">
    <location>
        <begin position="189"/>
        <end position="214"/>
    </location>
</feature>
<evidence type="ECO:0000259" key="8">
    <source>
        <dbReference type="Pfam" id="PF20684"/>
    </source>
</evidence>
<evidence type="ECO:0000313" key="9">
    <source>
        <dbReference type="EMBL" id="KAF2436533.1"/>
    </source>
</evidence>
<dbReference type="GO" id="GO:0016020">
    <property type="term" value="C:membrane"/>
    <property type="evidence" value="ECO:0007669"/>
    <property type="project" value="UniProtKB-SubCell"/>
</dbReference>
<keyword evidence="2 7" id="KW-0812">Transmembrane</keyword>
<evidence type="ECO:0000256" key="5">
    <source>
        <dbReference type="ARBA" id="ARBA00038359"/>
    </source>
</evidence>
<feature type="transmembrane region" description="Helical" evidence="7">
    <location>
        <begin position="27"/>
        <end position="47"/>
    </location>
</feature>
<dbReference type="OrthoDB" id="5398233at2759"/>
<evidence type="ECO:0000313" key="10">
    <source>
        <dbReference type="Proteomes" id="UP000800235"/>
    </source>
</evidence>
<evidence type="ECO:0000256" key="3">
    <source>
        <dbReference type="ARBA" id="ARBA00022989"/>
    </source>
</evidence>
<feature type="compositionally biased region" description="Basic and acidic residues" evidence="6">
    <location>
        <begin position="379"/>
        <end position="391"/>
    </location>
</feature>
<evidence type="ECO:0000256" key="6">
    <source>
        <dbReference type="SAM" id="MobiDB-lite"/>
    </source>
</evidence>
<feature type="region of interest" description="Disordered" evidence="6">
    <location>
        <begin position="353"/>
        <end position="428"/>
    </location>
</feature>
<proteinExistence type="inferred from homology"/>
<evidence type="ECO:0000256" key="7">
    <source>
        <dbReference type="SAM" id="Phobius"/>
    </source>
</evidence>
<comment type="caution">
    <text evidence="9">The sequence shown here is derived from an EMBL/GenBank/DDBJ whole genome shotgun (WGS) entry which is preliminary data.</text>
</comment>
<feature type="transmembrane region" description="Helical" evidence="7">
    <location>
        <begin position="226"/>
        <end position="246"/>
    </location>
</feature>
<comment type="subcellular location">
    <subcellularLocation>
        <location evidence="1">Membrane</location>
        <topology evidence="1">Multi-pass membrane protein</topology>
    </subcellularLocation>
</comment>
<evidence type="ECO:0000256" key="4">
    <source>
        <dbReference type="ARBA" id="ARBA00023136"/>
    </source>
</evidence>
<evidence type="ECO:0000256" key="2">
    <source>
        <dbReference type="ARBA" id="ARBA00022692"/>
    </source>
</evidence>
<feature type="compositionally biased region" description="Polar residues" evidence="6">
    <location>
        <begin position="394"/>
        <end position="404"/>
    </location>
</feature>
<feature type="transmembrane region" description="Helical" evidence="7">
    <location>
        <begin position="59"/>
        <end position="81"/>
    </location>
</feature>
<keyword evidence="4 7" id="KW-0472">Membrane</keyword>
<keyword evidence="3 7" id="KW-1133">Transmembrane helix</keyword>
<feature type="domain" description="Rhodopsin" evidence="8">
    <location>
        <begin position="41"/>
        <end position="249"/>
    </location>
</feature>
<feature type="compositionally biased region" description="Polar residues" evidence="6">
    <location>
        <begin position="294"/>
        <end position="306"/>
    </location>
</feature>